<evidence type="ECO:0000256" key="5">
    <source>
        <dbReference type="ARBA" id="ARBA00022705"/>
    </source>
</evidence>
<dbReference type="AlphaFoldDB" id="A0A161R9R1"/>
<evidence type="ECO:0000259" key="9">
    <source>
        <dbReference type="Pfam" id="PF06144"/>
    </source>
</evidence>
<dbReference type="OrthoDB" id="9775929at2"/>
<proteinExistence type="inferred from homology"/>
<dbReference type="GO" id="GO:0003887">
    <property type="term" value="F:DNA-directed DNA polymerase activity"/>
    <property type="evidence" value="ECO:0007669"/>
    <property type="project" value="UniProtKB-KW"/>
</dbReference>
<dbReference type="EC" id="2.7.7.7" evidence="1"/>
<dbReference type="NCBIfam" id="TIGR01128">
    <property type="entry name" value="holA"/>
    <property type="match status" value="1"/>
</dbReference>
<accession>A0A161R9R1</accession>
<dbReference type="EMBL" id="LQNT01000001">
    <property type="protein sequence ID" value="KZE40065.1"/>
    <property type="molecule type" value="Genomic_DNA"/>
</dbReference>
<sequence>MFTDSWRNMAKGEIAPVYLVSGPEMYFFDETEKRLKDAMPDAAASELTTFDLDETPVEAVIEEADTFPFFCDRKLIIARNASFLKAADKAKEKVEHDLDRLMDWLAHPPESAVVLFLAPYEKLDARKKVVKAFRKHAVCMEAEPLKTHDVETWVKQEASRLGSGVTESAVRLLIETAGEDLVRLRSELEKLALYAGEGRDIGEDTVSLLVAKTPEDDAFKLLDAYMQGDSSRALTIYRDLLQNKEEPIRLNALLANQVRLMIQVNALKKKGYQQHQIAKQLKVHPYRVKLILENRKLADDARLLITLSRLADADLRLKTVSGNRERVLELVLMQKVSETK</sequence>
<dbReference type="SUPFAM" id="SSF52540">
    <property type="entry name" value="P-loop containing nucleoside triphosphate hydrolases"/>
    <property type="match status" value="1"/>
</dbReference>
<evidence type="ECO:0000313" key="12">
    <source>
        <dbReference type="Proteomes" id="UP000076490"/>
    </source>
</evidence>
<evidence type="ECO:0000256" key="3">
    <source>
        <dbReference type="ARBA" id="ARBA00022679"/>
    </source>
</evidence>
<protein>
    <recommendedName>
        <fullName evidence="2">DNA polymerase III subunit delta</fullName>
        <ecNumber evidence="1">2.7.7.7</ecNumber>
    </recommendedName>
</protein>
<feature type="domain" description="DNA polymerase III delta subunit-like C-terminal" evidence="10">
    <location>
        <begin position="215"/>
        <end position="334"/>
    </location>
</feature>
<dbReference type="InterPro" id="IPR005790">
    <property type="entry name" value="DNA_polIII_delta"/>
</dbReference>
<evidence type="ECO:0000313" key="11">
    <source>
        <dbReference type="EMBL" id="KZE40065.1"/>
    </source>
</evidence>
<dbReference type="GO" id="GO:0003677">
    <property type="term" value="F:DNA binding"/>
    <property type="evidence" value="ECO:0007669"/>
    <property type="project" value="InterPro"/>
</dbReference>
<dbReference type="GO" id="GO:0006261">
    <property type="term" value="P:DNA-templated DNA replication"/>
    <property type="evidence" value="ECO:0007669"/>
    <property type="project" value="TreeGrafter"/>
</dbReference>
<dbReference type="InterPro" id="IPR008921">
    <property type="entry name" value="DNA_pol3_clamp-load_cplx_C"/>
</dbReference>
<keyword evidence="4" id="KW-0548">Nucleotidyltransferase</keyword>
<dbReference type="Pfam" id="PF21694">
    <property type="entry name" value="DNA_pol3_delta_C"/>
    <property type="match status" value="1"/>
</dbReference>
<name>A0A161R9R1_9BACL</name>
<evidence type="ECO:0000256" key="6">
    <source>
        <dbReference type="ARBA" id="ARBA00022932"/>
    </source>
</evidence>
<evidence type="ECO:0000256" key="2">
    <source>
        <dbReference type="ARBA" id="ARBA00017703"/>
    </source>
</evidence>
<feature type="domain" description="DNA polymerase III delta N-terminal" evidence="9">
    <location>
        <begin position="18"/>
        <end position="142"/>
    </location>
</feature>
<comment type="caution">
    <text evidence="11">The sequence shown here is derived from an EMBL/GenBank/DDBJ whole genome shotgun (WGS) entry which is preliminary data.</text>
</comment>
<evidence type="ECO:0000259" key="10">
    <source>
        <dbReference type="Pfam" id="PF21694"/>
    </source>
</evidence>
<keyword evidence="5" id="KW-0235">DNA replication</keyword>
<gene>
    <name evidence="11" type="ORF">AV656_01970</name>
</gene>
<evidence type="ECO:0000256" key="7">
    <source>
        <dbReference type="ARBA" id="ARBA00034754"/>
    </source>
</evidence>
<organism evidence="11 12">
    <name type="scientific">Bhargavaea cecembensis</name>
    <dbReference type="NCBI Taxonomy" id="394098"/>
    <lineage>
        <taxon>Bacteria</taxon>
        <taxon>Bacillati</taxon>
        <taxon>Bacillota</taxon>
        <taxon>Bacilli</taxon>
        <taxon>Bacillales</taxon>
        <taxon>Caryophanaceae</taxon>
        <taxon>Bhargavaea</taxon>
    </lineage>
</organism>
<comment type="similarity">
    <text evidence="7">Belongs to the DNA polymerase HolA subunit family.</text>
</comment>
<keyword evidence="3" id="KW-0808">Transferase</keyword>
<reference evidence="11 12" key="1">
    <citation type="submission" date="2016-01" db="EMBL/GenBank/DDBJ databases">
        <title>Whole genome sequencing of Bhargavaea cecembensis T14.</title>
        <authorList>
            <person name="Hong K.W."/>
        </authorList>
    </citation>
    <scope>NUCLEOTIDE SEQUENCE [LARGE SCALE GENOMIC DNA]</scope>
    <source>
        <strain evidence="11 12">T14</strain>
    </source>
</reference>
<dbReference type="Gene3D" id="3.40.50.300">
    <property type="entry name" value="P-loop containing nucleotide triphosphate hydrolases"/>
    <property type="match status" value="1"/>
</dbReference>
<keyword evidence="6" id="KW-0239">DNA-directed DNA polymerase</keyword>
<dbReference type="Pfam" id="PF06144">
    <property type="entry name" value="DNA_pol3_delta"/>
    <property type="match status" value="1"/>
</dbReference>
<dbReference type="PANTHER" id="PTHR34388:SF1">
    <property type="entry name" value="DNA POLYMERASE III SUBUNIT DELTA"/>
    <property type="match status" value="1"/>
</dbReference>
<dbReference type="RefSeq" id="WP_063178273.1">
    <property type="nucleotide sequence ID" value="NZ_LQNT01000001.1"/>
</dbReference>
<dbReference type="Gene3D" id="1.10.8.60">
    <property type="match status" value="1"/>
</dbReference>
<dbReference type="Gene3D" id="1.20.272.10">
    <property type="match status" value="1"/>
</dbReference>
<dbReference type="InterPro" id="IPR027417">
    <property type="entry name" value="P-loop_NTPase"/>
</dbReference>
<dbReference type="InterPro" id="IPR010372">
    <property type="entry name" value="DNA_pol3_delta_N"/>
</dbReference>
<comment type="catalytic activity">
    <reaction evidence="8">
        <text>DNA(n) + a 2'-deoxyribonucleoside 5'-triphosphate = DNA(n+1) + diphosphate</text>
        <dbReference type="Rhea" id="RHEA:22508"/>
        <dbReference type="Rhea" id="RHEA-COMP:17339"/>
        <dbReference type="Rhea" id="RHEA-COMP:17340"/>
        <dbReference type="ChEBI" id="CHEBI:33019"/>
        <dbReference type="ChEBI" id="CHEBI:61560"/>
        <dbReference type="ChEBI" id="CHEBI:173112"/>
        <dbReference type="EC" id="2.7.7.7"/>
    </reaction>
</comment>
<evidence type="ECO:0000256" key="8">
    <source>
        <dbReference type="ARBA" id="ARBA00049244"/>
    </source>
</evidence>
<dbReference type="PANTHER" id="PTHR34388">
    <property type="entry name" value="DNA POLYMERASE III SUBUNIT DELTA"/>
    <property type="match status" value="1"/>
</dbReference>
<dbReference type="SUPFAM" id="SSF48019">
    <property type="entry name" value="post-AAA+ oligomerization domain-like"/>
    <property type="match status" value="1"/>
</dbReference>
<dbReference type="InterPro" id="IPR048466">
    <property type="entry name" value="DNA_pol3_delta-like_C"/>
</dbReference>
<evidence type="ECO:0000256" key="1">
    <source>
        <dbReference type="ARBA" id="ARBA00012417"/>
    </source>
</evidence>
<dbReference type="GO" id="GO:0009360">
    <property type="term" value="C:DNA polymerase III complex"/>
    <property type="evidence" value="ECO:0007669"/>
    <property type="project" value="InterPro"/>
</dbReference>
<evidence type="ECO:0000256" key="4">
    <source>
        <dbReference type="ARBA" id="ARBA00022695"/>
    </source>
</evidence>
<dbReference type="Proteomes" id="UP000076490">
    <property type="component" value="Unassembled WGS sequence"/>
</dbReference>